<reference evidence="1" key="1">
    <citation type="journal article" date="2014" name="Front. Microbiol.">
        <title>High frequency of phylogenetically diverse reductive dehalogenase-homologous genes in deep subseafloor sedimentary metagenomes.</title>
        <authorList>
            <person name="Kawai M."/>
            <person name="Futagami T."/>
            <person name="Toyoda A."/>
            <person name="Takaki Y."/>
            <person name="Nishi S."/>
            <person name="Hori S."/>
            <person name="Arai W."/>
            <person name="Tsubouchi T."/>
            <person name="Morono Y."/>
            <person name="Uchiyama I."/>
            <person name="Ito T."/>
            <person name="Fujiyama A."/>
            <person name="Inagaki F."/>
            <person name="Takami H."/>
        </authorList>
    </citation>
    <scope>NUCLEOTIDE SEQUENCE</scope>
    <source>
        <strain evidence="1">Expedition CK06-06</strain>
    </source>
</reference>
<evidence type="ECO:0000313" key="1">
    <source>
        <dbReference type="EMBL" id="GAI38730.1"/>
    </source>
</evidence>
<organism evidence="1">
    <name type="scientific">marine sediment metagenome</name>
    <dbReference type="NCBI Taxonomy" id="412755"/>
    <lineage>
        <taxon>unclassified sequences</taxon>
        <taxon>metagenomes</taxon>
        <taxon>ecological metagenomes</taxon>
    </lineage>
</organism>
<dbReference type="EMBL" id="BARV01028893">
    <property type="protein sequence ID" value="GAI38730.1"/>
    <property type="molecule type" value="Genomic_DNA"/>
</dbReference>
<gene>
    <name evidence="1" type="ORF">S06H3_46156</name>
</gene>
<feature type="non-terminal residue" evidence="1">
    <location>
        <position position="74"/>
    </location>
</feature>
<comment type="caution">
    <text evidence="1">The sequence shown here is derived from an EMBL/GenBank/DDBJ whole genome shotgun (WGS) entry which is preliminary data.</text>
</comment>
<dbReference type="AlphaFoldDB" id="X1PI43"/>
<sequence>MAKQTPAQRRASLANIKKAQKVWDVTHYSVAEGRIPSKLVSGGQTYKYVKGSKSADCRKASAKADNIRRRGFKV</sequence>
<protein>
    <submittedName>
        <fullName evidence="1">Uncharacterized protein</fullName>
    </submittedName>
</protein>
<name>X1PI43_9ZZZZ</name>
<accession>X1PI43</accession>
<proteinExistence type="predicted"/>